<dbReference type="GO" id="GO:0007635">
    <property type="term" value="P:chemosensory behavior"/>
    <property type="evidence" value="ECO:0007669"/>
    <property type="project" value="TreeGrafter"/>
</dbReference>
<dbReference type="GO" id="GO:0030424">
    <property type="term" value="C:axon"/>
    <property type="evidence" value="ECO:0007669"/>
    <property type="project" value="TreeGrafter"/>
</dbReference>
<dbReference type="Proteomes" id="UP000515204">
    <property type="component" value="Unplaced"/>
</dbReference>
<dbReference type="GO" id="GO:0007165">
    <property type="term" value="P:signal transduction"/>
    <property type="evidence" value="ECO:0007669"/>
    <property type="project" value="UniProtKB-KW"/>
</dbReference>
<name>A0A6P3XJR0_DINQU</name>
<keyword evidence="6 8" id="KW-0675">Receptor</keyword>
<keyword evidence="2 8" id="KW-1003">Cell membrane</keyword>
<feature type="transmembrane region" description="Helical" evidence="8">
    <location>
        <begin position="43"/>
        <end position="63"/>
    </location>
</feature>
<proteinExistence type="inferred from homology"/>
<comment type="function">
    <text evidence="8">Gustatory receptor which mediates acceptance or avoidance behavior, depending on its substrates.</text>
</comment>
<dbReference type="InterPro" id="IPR013604">
    <property type="entry name" value="7TM_chemorcpt"/>
</dbReference>
<keyword evidence="9" id="KW-1185">Reference proteome</keyword>
<evidence type="ECO:0000256" key="3">
    <source>
        <dbReference type="ARBA" id="ARBA00022692"/>
    </source>
</evidence>
<dbReference type="GeneID" id="106746519"/>
<keyword evidence="4 8" id="KW-1133">Transmembrane helix</keyword>
<dbReference type="AlphaFoldDB" id="A0A6P3XJR0"/>
<evidence type="ECO:0000256" key="2">
    <source>
        <dbReference type="ARBA" id="ARBA00022475"/>
    </source>
</evidence>
<dbReference type="KEGG" id="dqu:106746519"/>
<feature type="transmembrane region" description="Helical" evidence="8">
    <location>
        <begin position="83"/>
        <end position="101"/>
    </location>
</feature>
<protein>
    <recommendedName>
        <fullName evidence="8">Gustatory receptor</fullName>
    </recommendedName>
</protein>
<reference evidence="10" key="1">
    <citation type="submission" date="2025-08" db="UniProtKB">
        <authorList>
            <consortium name="RefSeq"/>
        </authorList>
    </citation>
    <scope>IDENTIFICATION</scope>
</reference>
<evidence type="ECO:0000256" key="7">
    <source>
        <dbReference type="ARBA" id="ARBA00023224"/>
    </source>
</evidence>
<evidence type="ECO:0000256" key="6">
    <source>
        <dbReference type="ARBA" id="ARBA00023170"/>
    </source>
</evidence>
<evidence type="ECO:0000256" key="5">
    <source>
        <dbReference type="ARBA" id="ARBA00023136"/>
    </source>
</evidence>
<keyword evidence="7 8" id="KW-0807">Transducer</keyword>
<feature type="transmembrane region" description="Helical" evidence="8">
    <location>
        <begin position="121"/>
        <end position="141"/>
    </location>
</feature>
<evidence type="ECO:0000313" key="10">
    <source>
        <dbReference type="RefSeq" id="XP_014478670.1"/>
    </source>
</evidence>
<evidence type="ECO:0000256" key="8">
    <source>
        <dbReference type="RuleBase" id="RU363108"/>
    </source>
</evidence>
<organism evidence="9 10">
    <name type="scientific">Dinoponera quadriceps</name>
    <name type="common">South American ant</name>
    <dbReference type="NCBI Taxonomy" id="609295"/>
    <lineage>
        <taxon>Eukaryota</taxon>
        <taxon>Metazoa</taxon>
        <taxon>Ecdysozoa</taxon>
        <taxon>Arthropoda</taxon>
        <taxon>Hexapoda</taxon>
        <taxon>Insecta</taxon>
        <taxon>Pterygota</taxon>
        <taxon>Neoptera</taxon>
        <taxon>Endopterygota</taxon>
        <taxon>Hymenoptera</taxon>
        <taxon>Apocrita</taxon>
        <taxon>Aculeata</taxon>
        <taxon>Formicoidea</taxon>
        <taxon>Formicidae</taxon>
        <taxon>Ponerinae</taxon>
        <taxon>Ponerini</taxon>
        <taxon>Dinoponera</taxon>
    </lineage>
</organism>
<feature type="transmembrane region" description="Helical" evidence="8">
    <location>
        <begin position="211"/>
        <end position="231"/>
    </location>
</feature>
<dbReference type="GO" id="GO:0050909">
    <property type="term" value="P:sensory perception of taste"/>
    <property type="evidence" value="ECO:0007669"/>
    <property type="project" value="InterPro"/>
</dbReference>
<feature type="transmembrane region" description="Helical" evidence="8">
    <location>
        <begin position="299"/>
        <end position="318"/>
    </location>
</feature>
<gene>
    <name evidence="10" type="primary">LOC106746519</name>
</gene>
<dbReference type="Pfam" id="PF08395">
    <property type="entry name" value="7tm_7"/>
    <property type="match status" value="1"/>
</dbReference>
<keyword evidence="5 8" id="KW-0472">Membrane</keyword>
<keyword evidence="3 8" id="KW-0812">Transmembrane</keyword>
<comment type="similarity">
    <text evidence="8">Belongs to the insect chemoreceptor superfamily. Gustatory receptor (GR) family.</text>
</comment>
<dbReference type="RefSeq" id="XP_014478670.1">
    <property type="nucleotide sequence ID" value="XM_014623184.1"/>
</dbReference>
<evidence type="ECO:0000313" key="9">
    <source>
        <dbReference type="Proteomes" id="UP000515204"/>
    </source>
</evidence>
<dbReference type="OrthoDB" id="6366728at2759"/>
<dbReference type="PANTHER" id="PTHR21143:SF133">
    <property type="entry name" value="GUSTATORY AND PHEROMONE RECEPTOR 32A-RELATED"/>
    <property type="match status" value="1"/>
</dbReference>
<evidence type="ECO:0000256" key="4">
    <source>
        <dbReference type="ARBA" id="ARBA00022989"/>
    </source>
</evidence>
<dbReference type="PANTHER" id="PTHR21143">
    <property type="entry name" value="INVERTEBRATE GUSTATORY RECEPTOR"/>
    <property type="match status" value="1"/>
</dbReference>
<accession>A0A6P3XJR0</accession>
<feature type="transmembrane region" description="Helical" evidence="8">
    <location>
        <begin position="174"/>
        <end position="199"/>
    </location>
</feature>
<feature type="transmembrane region" description="Helical" evidence="8">
    <location>
        <begin position="330"/>
        <end position="351"/>
    </location>
</feature>
<dbReference type="GO" id="GO:0043025">
    <property type="term" value="C:neuronal cell body"/>
    <property type="evidence" value="ECO:0007669"/>
    <property type="project" value="TreeGrafter"/>
</dbReference>
<dbReference type="GO" id="GO:0005886">
    <property type="term" value="C:plasma membrane"/>
    <property type="evidence" value="ECO:0007669"/>
    <property type="project" value="UniProtKB-SubCell"/>
</dbReference>
<dbReference type="GO" id="GO:0008049">
    <property type="term" value="P:male courtship behavior"/>
    <property type="evidence" value="ECO:0007669"/>
    <property type="project" value="TreeGrafter"/>
</dbReference>
<comment type="subcellular location">
    <subcellularLocation>
        <location evidence="1 8">Cell membrane</location>
        <topology evidence="1 8">Multi-pass membrane protein</topology>
    </subcellularLocation>
</comment>
<evidence type="ECO:0000256" key="1">
    <source>
        <dbReference type="ARBA" id="ARBA00004651"/>
    </source>
</evidence>
<dbReference type="GO" id="GO:0030425">
    <property type="term" value="C:dendrite"/>
    <property type="evidence" value="ECO:0007669"/>
    <property type="project" value="TreeGrafter"/>
</dbReference>
<sequence>MDAHRVFNIFGNLEKVGIVTERFSKQKTTKIKSRLHQDTLWPLRMLLTFFKVIGLATFSHYVATGKKRSPQMSCTFQYSELGIVYNAVLVSLMIASNYLSIPYRINMEYPNKTNMTMGIEVFQTFLGSTTICAILLSYCFGERSLVRIANRLSDVKCELDRLYRLYPSLRRQRVFRVLAVVCTLQGSLAMALLVCEYLAFYTSPIAWLSDILPTFHVGWFMIQYFLLVTVIQADLADVNQAIQSLSRVDTPNSQPQSLYQTRRVVISNASVHQLLQLRDVHYNLCEVCQDVSNFYSTPIVFGIFFMFFSLVYNGYYLLSPLLLSDEVLEYIILADTIIWLIFLTYPIMLLTTRITRILYEMGKTGNAIHKLLSCTIGNVVKSELKQFSLQLLHRKIHFTASGYFSLDNTLFHSMMSAVTTYLVILVQFQMGSLSTPLCNCTQENLPNTDE</sequence>